<evidence type="ECO:0000313" key="1">
    <source>
        <dbReference type="EMBL" id="GIJ87094.1"/>
    </source>
</evidence>
<dbReference type="GeneID" id="67004608"/>
<evidence type="ECO:0000313" key="2">
    <source>
        <dbReference type="Proteomes" id="UP001043456"/>
    </source>
</evidence>
<gene>
    <name evidence="1" type="ORF">Asppvi_005997</name>
</gene>
<organism evidence="1 2">
    <name type="scientific">Aspergillus pseudoviridinutans</name>
    <dbReference type="NCBI Taxonomy" id="1517512"/>
    <lineage>
        <taxon>Eukaryota</taxon>
        <taxon>Fungi</taxon>
        <taxon>Dikarya</taxon>
        <taxon>Ascomycota</taxon>
        <taxon>Pezizomycotina</taxon>
        <taxon>Eurotiomycetes</taxon>
        <taxon>Eurotiomycetidae</taxon>
        <taxon>Eurotiales</taxon>
        <taxon>Aspergillaceae</taxon>
        <taxon>Aspergillus</taxon>
        <taxon>Aspergillus subgen. Fumigati</taxon>
    </lineage>
</organism>
<dbReference type="RefSeq" id="XP_043157840.1">
    <property type="nucleotide sequence ID" value="XM_043301905.1"/>
</dbReference>
<reference evidence="1 2" key="1">
    <citation type="submission" date="2018-10" db="EMBL/GenBank/DDBJ databases">
        <title>Pan-genome distribution and transcriptional activeness of fungal secondary metabolism genes in Aspergillus section Fumigati.</title>
        <authorList>
            <person name="Takahashi H."/>
            <person name="Umemura M."/>
            <person name="Ninomiya A."/>
            <person name="Kusuya Y."/>
            <person name="Urayama S."/>
            <person name="Shimizu M."/>
            <person name="Watanabe A."/>
            <person name="Kamei K."/>
            <person name="Yaguchi T."/>
            <person name="Hagiwara D."/>
        </authorList>
    </citation>
    <scope>NUCLEOTIDE SEQUENCE [LARGE SCALE GENOMIC DNA]</scope>
    <source>
        <strain evidence="1 2">IFM 55266</strain>
    </source>
</reference>
<dbReference type="OrthoDB" id="5422698at2759"/>
<accession>A0A9P3BBX8</accession>
<dbReference type="AlphaFoldDB" id="A0A9P3BBX8"/>
<name>A0A9P3BBX8_9EURO</name>
<dbReference type="EMBL" id="BHVY01000004">
    <property type="protein sequence ID" value="GIJ87094.1"/>
    <property type="molecule type" value="Genomic_DNA"/>
</dbReference>
<protein>
    <submittedName>
        <fullName evidence="1">Uncharacterized protein</fullName>
    </submittedName>
</protein>
<sequence>MFKQDKVYGHSDAIYDPVPKEDQLFSIEFLEIAPTPILSDRFFFAFLRGDLPESKKKELALPDEGLIDATLSLSGSVVYADGSYDDSESLILPFKTATFNDWTHLTIRDACGTQVDYLCSSGRSDILLDFQIPSMFVRSGMWTFNVDARLGDKDNTCLFAISVAQWLDGGLR</sequence>
<comment type="caution">
    <text evidence="1">The sequence shown here is derived from an EMBL/GenBank/DDBJ whole genome shotgun (WGS) entry which is preliminary data.</text>
</comment>
<dbReference type="Proteomes" id="UP001043456">
    <property type="component" value="Unassembled WGS sequence"/>
</dbReference>
<keyword evidence="2" id="KW-1185">Reference proteome</keyword>
<proteinExistence type="predicted"/>